<name>A0A9K3P422_HELAN</name>
<comment type="caution">
    <text evidence="1">The sequence shown here is derived from an EMBL/GenBank/DDBJ whole genome shotgun (WGS) entry which is preliminary data.</text>
</comment>
<keyword evidence="2" id="KW-1185">Reference proteome</keyword>
<dbReference type="AlphaFoldDB" id="A0A9K3P422"/>
<protein>
    <submittedName>
        <fullName evidence="1">Uncharacterized protein</fullName>
    </submittedName>
</protein>
<reference evidence="1" key="2">
    <citation type="submission" date="2020-06" db="EMBL/GenBank/DDBJ databases">
        <title>Helianthus annuus Genome sequencing and assembly Release 2.</title>
        <authorList>
            <person name="Gouzy J."/>
            <person name="Langlade N."/>
            <person name="Munos S."/>
        </authorList>
    </citation>
    <scope>NUCLEOTIDE SEQUENCE</scope>
    <source>
        <tissue evidence="1">Leaves</tissue>
    </source>
</reference>
<gene>
    <name evidence="1" type="ORF">HanXRQr2_Chr01g0015431</name>
</gene>
<proteinExistence type="predicted"/>
<sequence>MSVEMACSTIHVGQTSLGNCQVLDRAFHGRMTHQKLLSDAWASLIGRSMEG</sequence>
<accession>A0A9K3P422</accession>
<organism evidence="1 2">
    <name type="scientific">Helianthus annuus</name>
    <name type="common">Common sunflower</name>
    <dbReference type="NCBI Taxonomy" id="4232"/>
    <lineage>
        <taxon>Eukaryota</taxon>
        <taxon>Viridiplantae</taxon>
        <taxon>Streptophyta</taxon>
        <taxon>Embryophyta</taxon>
        <taxon>Tracheophyta</taxon>
        <taxon>Spermatophyta</taxon>
        <taxon>Magnoliopsida</taxon>
        <taxon>eudicotyledons</taxon>
        <taxon>Gunneridae</taxon>
        <taxon>Pentapetalae</taxon>
        <taxon>asterids</taxon>
        <taxon>campanulids</taxon>
        <taxon>Asterales</taxon>
        <taxon>Asteraceae</taxon>
        <taxon>Asteroideae</taxon>
        <taxon>Heliantheae alliance</taxon>
        <taxon>Heliantheae</taxon>
        <taxon>Helianthus</taxon>
    </lineage>
</organism>
<dbReference type="Gramene" id="mRNA:HanXRQr2_Chr01g0015431">
    <property type="protein sequence ID" value="mRNA:HanXRQr2_Chr01g0015431"/>
    <property type="gene ID" value="HanXRQr2_Chr01g0015431"/>
</dbReference>
<evidence type="ECO:0000313" key="1">
    <source>
        <dbReference type="EMBL" id="KAF5821558.1"/>
    </source>
</evidence>
<dbReference type="EMBL" id="MNCJ02000316">
    <property type="protein sequence ID" value="KAF5821558.1"/>
    <property type="molecule type" value="Genomic_DNA"/>
</dbReference>
<evidence type="ECO:0000313" key="2">
    <source>
        <dbReference type="Proteomes" id="UP000215914"/>
    </source>
</evidence>
<reference evidence="1" key="1">
    <citation type="journal article" date="2017" name="Nature">
        <title>The sunflower genome provides insights into oil metabolism, flowering and Asterid evolution.</title>
        <authorList>
            <person name="Badouin H."/>
            <person name="Gouzy J."/>
            <person name="Grassa C.J."/>
            <person name="Murat F."/>
            <person name="Staton S.E."/>
            <person name="Cottret L."/>
            <person name="Lelandais-Briere C."/>
            <person name="Owens G.L."/>
            <person name="Carrere S."/>
            <person name="Mayjonade B."/>
            <person name="Legrand L."/>
            <person name="Gill N."/>
            <person name="Kane N.C."/>
            <person name="Bowers J.E."/>
            <person name="Hubner S."/>
            <person name="Bellec A."/>
            <person name="Berard A."/>
            <person name="Berges H."/>
            <person name="Blanchet N."/>
            <person name="Boniface M.C."/>
            <person name="Brunel D."/>
            <person name="Catrice O."/>
            <person name="Chaidir N."/>
            <person name="Claudel C."/>
            <person name="Donnadieu C."/>
            <person name="Faraut T."/>
            <person name="Fievet G."/>
            <person name="Helmstetter N."/>
            <person name="King M."/>
            <person name="Knapp S.J."/>
            <person name="Lai Z."/>
            <person name="Le Paslier M.C."/>
            <person name="Lippi Y."/>
            <person name="Lorenzon L."/>
            <person name="Mandel J.R."/>
            <person name="Marage G."/>
            <person name="Marchand G."/>
            <person name="Marquand E."/>
            <person name="Bret-Mestries E."/>
            <person name="Morien E."/>
            <person name="Nambeesan S."/>
            <person name="Nguyen T."/>
            <person name="Pegot-Espagnet P."/>
            <person name="Pouilly N."/>
            <person name="Raftis F."/>
            <person name="Sallet E."/>
            <person name="Schiex T."/>
            <person name="Thomas J."/>
            <person name="Vandecasteele C."/>
            <person name="Vares D."/>
            <person name="Vear F."/>
            <person name="Vautrin S."/>
            <person name="Crespi M."/>
            <person name="Mangin B."/>
            <person name="Burke J.M."/>
            <person name="Salse J."/>
            <person name="Munos S."/>
            <person name="Vincourt P."/>
            <person name="Rieseberg L.H."/>
            <person name="Langlade N.B."/>
        </authorList>
    </citation>
    <scope>NUCLEOTIDE SEQUENCE</scope>
    <source>
        <tissue evidence="1">Leaves</tissue>
    </source>
</reference>
<dbReference type="Proteomes" id="UP000215914">
    <property type="component" value="Unassembled WGS sequence"/>
</dbReference>